<keyword evidence="2" id="KW-1185">Reference proteome</keyword>
<evidence type="ECO:0000313" key="2">
    <source>
        <dbReference type="Proteomes" id="UP001597112"/>
    </source>
</evidence>
<comment type="caution">
    <text evidence="1">The sequence shown here is derived from an EMBL/GenBank/DDBJ whole genome shotgun (WGS) entry which is preliminary data.</text>
</comment>
<accession>A0ABW3K202</accession>
<sequence length="228" mass="26113">MVLCSSLAWAQKDTTAVTPADTAKSKWYIPTGVRIGTDALSIARTYYSKSFNGWEVNGDVDFGRYYLSVDYGYWARDYASDKGIYDNNGNYFRVGVDVNFLTKDPEKNMFFIGARYGHATFSEHLVVEGIEDPVWGTLNEDLRNVNINGHWFELTTGIKVKMWKFFWMGYTARFKFGLGTNETGRLVPADVPGYGRTDKESVWGFNYQLFFRIPVRKSPAIITEKDKK</sequence>
<evidence type="ECO:0000313" key="1">
    <source>
        <dbReference type="EMBL" id="MFD1000154.1"/>
    </source>
</evidence>
<dbReference type="InterPro" id="IPR046111">
    <property type="entry name" value="DUF6048"/>
</dbReference>
<organism evidence="1 2">
    <name type="scientific">Ohtaekwangia kribbensis</name>
    <dbReference type="NCBI Taxonomy" id="688913"/>
    <lineage>
        <taxon>Bacteria</taxon>
        <taxon>Pseudomonadati</taxon>
        <taxon>Bacteroidota</taxon>
        <taxon>Cytophagia</taxon>
        <taxon>Cytophagales</taxon>
        <taxon>Fulvivirgaceae</taxon>
        <taxon>Ohtaekwangia</taxon>
    </lineage>
</organism>
<dbReference type="EMBL" id="JBHTKA010000003">
    <property type="protein sequence ID" value="MFD1000154.1"/>
    <property type="molecule type" value="Genomic_DNA"/>
</dbReference>
<name>A0ABW3K202_9BACT</name>
<dbReference type="Proteomes" id="UP001597112">
    <property type="component" value="Unassembled WGS sequence"/>
</dbReference>
<gene>
    <name evidence="1" type="ORF">ACFQ21_12595</name>
</gene>
<proteinExistence type="predicted"/>
<reference evidence="2" key="1">
    <citation type="journal article" date="2019" name="Int. J. Syst. Evol. Microbiol.">
        <title>The Global Catalogue of Microorganisms (GCM) 10K type strain sequencing project: providing services to taxonomists for standard genome sequencing and annotation.</title>
        <authorList>
            <consortium name="The Broad Institute Genomics Platform"/>
            <consortium name="The Broad Institute Genome Sequencing Center for Infectious Disease"/>
            <person name="Wu L."/>
            <person name="Ma J."/>
        </authorList>
    </citation>
    <scope>NUCLEOTIDE SEQUENCE [LARGE SCALE GENOMIC DNA]</scope>
    <source>
        <strain evidence="2">CCUG 58938</strain>
    </source>
</reference>
<dbReference type="RefSeq" id="WP_377579525.1">
    <property type="nucleotide sequence ID" value="NZ_JBHTKA010000003.1"/>
</dbReference>
<protein>
    <submittedName>
        <fullName evidence="1">DUF6048 family protein</fullName>
    </submittedName>
</protein>
<dbReference type="Pfam" id="PF19515">
    <property type="entry name" value="DUF6048"/>
    <property type="match status" value="1"/>
</dbReference>